<keyword evidence="2" id="KW-1185">Reference proteome</keyword>
<evidence type="ECO:0000313" key="1">
    <source>
        <dbReference type="EMBL" id="GLK87839.1"/>
    </source>
</evidence>
<comment type="caution">
    <text evidence="1">The sequence shown here is derived from an EMBL/GenBank/DDBJ whole genome shotgun (WGS) entry which is preliminary data.</text>
</comment>
<dbReference type="Proteomes" id="UP001143328">
    <property type="component" value="Unassembled WGS sequence"/>
</dbReference>
<organism evidence="1 2">
    <name type="scientific">Pseudomonas turukhanskensis</name>
    <dbReference type="NCBI Taxonomy" id="1806536"/>
    <lineage>
        <taxon>Bacteria</taxon>
        <taxon>Pseudomonadati</taxon>
        <taxon>Pseudomonadota</taxon>
        <taxon>Gammaproteobacteria</taxon>
        <taxon>Pseudomonadales</taxon>
        <taxon>Pseudomonadaceae</taxon>
        <taxon>Pseudomonas</taxon>
    </lineage>
</organism>
<name>A0A9W6K4I7_9PSED</name>
<reference evidence="1" key="2">
    <citation type="submission" date="2023-01" db="EMBL/GenBank/DDBJ databases">
        <authorList>
            <person name="Sun Q."/>
            <person name="Evtushenko L."/>
        </authorList>
    </citation>
    <scope>NUCLEOTIDE SEQUENCE</scope>
    <source>
        <strain evidence="1">VKM B-2935</strain>
    </source>
</reference>
<dbReference type="EMBL" id="BSFN01000002">
    <property type="protein sequence ID" value="GLK87839.1"/>
    <property type="molecule type" value="Genomic_DNA"/>
</dbReference>
<evidence type="ECO:0000313" key="2">
    <source>
        <dbReference type="Proteomes" id="UP001143328"/>
    </source>
</evidence>
<dbReference type="AlphaFoldDB" id="A0A9W6K4I7"/>
<proteinExistence type="predicted"/>
<accession>A0A9W6K4I7</accession>
<gene>
    <name evidence="1" type="ORF">GCM10017655_09010</name>
</gene>
<sequence length="104" mass="11533">MLDDIELHDGVIKKLFVEYAKKEVTVSIEFYNQDGDRVAAQIIFVGVKSMQHVGSFDALSEHAGAGNINYWRPKEGDDSFIYLSDGCIVINAQNILFLPSPATP</sequence>
<reference evidence="1" key="1">
    <citation type="journal article" date="2014" name="Int. J. Syst. Evol. Microbiol.">
        <title>Complete genome sequence of Corynebacterium casei LMG S-19264T (=DSM 44701T), isolated from a smear-ripened cheese.</title>
        <authorList>
            <consortium name="US DOE Joint Genome Institute (JGI-PGF)"/>
            <person name="Walter F."/>
            <person name="Albersmeier A."/>
            <person name="Kalinowski J."/>
            <person name="Ruckert C."/>
        </authorList>
    </citation>
    <scope>NUCLEOTIDE SEQUENCE</scope>
    <source>
        <strain evidence="1">VKM B-2935</strain>
    </source>
</reference>
<dbReference type="RefSeq" id="WP_271194089.1">
    <property type="nucleotide sequence ID" value="NZ_BSFN01000002.1"/>
</dbReference>
<protein>
    <submittedName>
        <fullName evidence="1">Uncharacterized protein</fullName>
    </submittedName>
</protein>